<sequence length="96" mass="10458">SSPVSSPVYLPCATTRRSPPPYAQLLCAGDKHPPHQLRGSSGPHERRPQTHLLPRTVKPRRRDDSTAPVLLHSPRRIPISGRPPPFSCACGCGLPQ</sequence>
<dbReference type="AlphaFoldDB" id="A0A1D6K0Z0"/>
<dbReference type="EMBL" id="CM007647">
    <property type="protein sequence ID" value="ONL97421.1"/>
    <property type="molecule type" value="Genomic_DNA"/>
</dbReference>
<evidence type="ECO:0000256" key="1">
    <source>
        <dbReference type="SAM" id="MobiDB-lite"/>
    </source>
</evidence>
<proteinExistence type="predicted"/>
<protein>
    <submittedName>
        <fullName evidence="2">Alkaline/neutral invertase A mitochondrial</fullName>
    </submittedName>
</protein>
<gene>
    <name evidence="2" type="ORF">ZEAMMB73_Zm00001d028926</name>
</gene>
<reference evidence="2" key="1">
    <citation type="submission" date="2015-12" db="EMBL/GenBank/DDBJ databases">
        <title>Update maize B73 reference genome by single molecule sequencing technologies.</title>
        <authorList>
            <consortium name="Maize Genome Sequencing Project"/>
            <person name="Ware D."/>
        </authorList>
    </citation>
    <scope>NUCLEOTIDE SEQUENCE [LARGE SCALE GENOMIC DNA]</scope>
    <source>
        <tissue evidence="2">Seedling</tissue>
    </source>
</reference>
<organism evidence="2">
    <name type="scientific">Zea mays</name>
    <name type="common">Maize</name>
    <dbReference type="NCBI Taxonomy" id="4577"/>
    <lineage>
        <taxon>Eukaryota</taxon>
        <taxon>Viridiplantae</taxon>
        <taxon>Streptophyta</taxon>
        <taxon>Embryophyta</taxon>
        <taxon>Tracheophyta</taxon>
        <taxon>Spermatophyta</taxon>
        <taxon>Magnoliopsida</taxon>
        <taxon>Liliopsida</taxon>
        <taxon>Poales</taxon>
        <taxon>Poaceae</taxon>
        <taxon>PACMAD clade</taxon>
        <taxon>Panicoideae</taxon>
        <taxon>Andropogonodae</taxon>
        <taxon>Andropogoneae</taxon>
        <taxon>Tripsacinae</taxon>
        <taxon>Zea</taxon>
    </lineage>
</organism>
<evidence type="ECO:0000313" key="2">
    <source>
        <dbReference type="EMBL" id="ONL97421.1"/>
    </source>
</evidence>
<feature type="region of interest" description="Disordered" evidence="1">
    <location>
        <begin position="1"/>
        <end position="78"/>
    </location>
</feature>
<feature type="non-terminal residue" evidence="2">
    <location>
        <position position="1"/>
    </location>
</feature>
<name>A0A1D6K0Z0_MAIZE</name>
<accession>A0A1D6K0Z0</accession>